<dbReference type="Proteomes" id="UP000282195">
    <property type="component" value="Plasmid pRCCGE525c"/>
</dbReference>
<dbReference type="OrthoDB" id="9758603at2"/>
<evidence type="ECO:0000313" key="9">
    <source>
        <dbReference type="Proteomes" id="UP000282195"/>
    </source>
</evidence>
<dbReference type="PANTHER" id="PTHR43730:SF1">
    <property type="entry name" value="BETA-MANNOSIDASE"/>
    <property type="match status" value="1"/>
</dbReference>
<comment type="similarity">
    <text evidence="2">Belongs to the glycosyl hydrolase 2 family.</text>
</comment>
<dbReference type="PANTHER" id="PTHR43730">
    <property type="entry name" value="BETA-MANNOSIDASE"/>
    <property type="match status" value="1"/>
</dbReference>
<dbReference type="Gene3D" id="2.60.120.260">
    <property type="entry name" value="Galactose-binding domain-like"/>
    <property type="match status" value="1"/>
</dbReference>
<dbReference type="InterPro" id="IPR013783">
    <property type="entry name" value="Ig-like_fold"/>
</dbReference>
<dbReference type="InterPro" id="IPR017853">
    <property type="entry name" value="GH"/>
</dbReference>
<reference evidence="8 9" key="1">
    <citation type="submission" date="2018-10" db="EMBL/GenBank/DDBJ databases">
        <title>Rhizobium etli, R. leguminosarum and a new Rhizobium genospecies from Phaseolus dumosus.</title>
        <authorList>
            <person name="Ramirez-Puebla S.T."/>
            <person name="Rogel-Hernandez M.A."/>
            <person name="Guerrero G."/>
            <person name="Ormeno-Orrillo E."/>
            <person name="Martinez-Romero J.C."/>
            <person name="Negrete-Yankelevich S."/>
            <person name="Martinez-Romero E."/>
        </authorList>
    </citation>
    <scope>NUCLEOTIDE SEQUENCE [LARGE SCALE GENOMIC DNA]</scope>
    <source>
        <strain evidence="8 9">CCGE525</strain>
        <plasmid evidence="9">prccge525c</plasmid>
    </source>
</reference>
<evidence type="ECO:0000259" key="6">
    <source>
        <dbReference type="Pfam" id="PF00703"/>
    </source>
</evidence>
<dbReference type="Gene3D" id="3.20.20.80">
    <property type="entry name" value="Glycosidases"/>
    <property type="match status" value="1"/>
</dbReference>
<proteinExistence type="inferred from homology"/>
<dbReference type="Pfam" id="PF00703">
    <property type="entry name" value="Glyco_hydro_2"/>
    <property type="match status" value="1"/>
</dbReference>
<name>A0A387G6F3_9HYPH</name>
<dbReference type="InterPro" id="IPR008979">
    <property type="entry name" value="Galactose-bd-like_sf"/>
</dbReference>
<dbReference type="FunFam" id="3.20.20.80:FF:000050">
    <property type="entry name" value="Beta-mannosidase B"/>
    <property type="match status" value="1"/>
</dbReference>
<keyword evidence="8" id="KW-0614">Plasmid</keyword>
<dbReference type="RefSeq" id="WP_120707994.1">
    <property type="nucleotide sequence ID" value="NZ_CP032695.1"/>
</dbReference>
<evidence type="ECO:0000259" key="7">
    <source>
        <dbReference type="Pfam" id="PF22666"/>
    </source>
</evidence>
<dbReference type="InterPro" id="IPR054593">
    <property type="entry name" value="Beta-mannosidase-like_N2"/>
</dbReference>
<evidence type="ECO:0000256" key="3">
    <source>
        <dbReference type="ARBA" id="ARBA00012754"/>
    </source>
</evidence>
<dbReference type="EC" id="3.2.1.25" evidence="3"/>
<keyword evidence="4 8" id="KW-0378">Hydrolase</keyword>
<evidence type="ECO:0000256" key="4">
    <source>
        <dbReference type="ARBA" id="ARBA00022801"/>
    </source>
</evidence>
<evidence type="ECO:0000256" key="1">
    <source>
        <dbReference type="ARBA" id="ARBA00000829"/>
    </source>
</evidence>
<evidence type="ECO:0000256" key="2">
    <source>
        <dbReference type="ARBA" id="ARBA00007401"/>
    </source>
</evidence>
<dbReference type="KEGG" id="rjg:CCGE525_30775"/>
<comment type="catalytic activity">
    <reaction evidence="1">
        <text>Hydrolysis of terminal, non-reducing beta-D-mannose residues in beta-D-mannosides.</text>
        <dbReference type="EC" id="3.2.1.25"/>
    </reaction>
</comment>
<organism evidence="8 9">
    <name type="scientific">Rhizobium jaguaris</name>
    <dbReference type="NCBI Taxonomy" id="1312183"/>
    <lineage>
        <taxon>Bacteria</taxon>
        <taxon>Pseudomonadati</taxon>
        <taxon>Pseudomonadota</taxon>
        <taxon>Alphaproteobacteria</taxon>
        <taxon>Hyphomicrobiales</taxon>
        <taxon>Rhizobiaceae</taxon>
        <taxon>Rhizobium/Agrobacterium group</taxon>
        <taxon>Rhizobium</taxon>
    </lineage>
</organism>
<dbReference type="InterPro" id="IPR006102">
    <property type="entry name" value="Ig-like_GH2"/>
</dbReference>
<dbReference type="SUPFAM" id="SSF49785">
    <property type="entry name" value="Galactose-binding domain-like"/>
    <property type="match status" value="1"/>
</dbReference>
<dbReference type="Gene3D" id="2.60.40.10">
    <property type="entry name" value="Immunoglobulins"/>
    <property type="match status" value="2"/>
</dbReference>
<dbReference type="InterPro" id="IPR050887">
    <property type="entry name" value="Beta-mannosidase_GH2"/>
</dbReference>
<geneLocation type="plasmid" evidence="9">
    <name>prccge525c</name>
</geneLocation>
<sequence>MKKLALDTGWTVSRLHAPSTAPSLPATIPAMVPGNVHLDLLSARLITDPYLDINEISQDWIGRSAWRYRMAFDWDDHEADRIDLSCLGLDTAARLELNGVLLGETRNMHRSYRFDIREHLKDGRNELIVDFDSAYAHGEAVRSALGSAADIPANYPGPSHLIRKMACNFGWDWGPTVVTSGIWKPIAIESWSKARLSTVRPEITLQGGDGLARLRIEIEWAAEGVDSAALVMSIGGKRSEVRIAQGETHALVECRIDNPQVWWPHGLGDQPLYDLDLHLLGSDGATLDRWQRRVGFRSVRLDTTADEIGSAFTIVVNDVPVFARGANWIPEDCFLPRVTQERYRERIGQARDANINILRVWGGGIYETDAFYEECDAVGIMAWQDFLFACAAYPEDEPVYSEVEAEAREAITRLMPHPSLMLWNGNNENIWGYFDWGWQEVLGNRPWGAGYYLDLLPKLVAEIDPTRPYWPGSPYSGSMEIAPNADEHGCKHIWDVWNEVGYETYRNYVPRFCSEFGWQAPPTYATLTASVREKNRAPASPGVLHHQKATSGNDKLLKGLEDWFPAPESFDDWLFVTQLNQARAISVGVDHMRSHRPTCMGTIVWQLNDCWPVTSWAAVDGAGRKKPLWYALRNSYAPHFLTIQPRGNSLSAVAVNDTTLFWRVPLTVERFDFSGTLLARHSVWRILCDRFEATEISIPKDVATPGDPDREFLRARLGDAEAWWFFEKDMKLQYPQPRFELQAEQTTDGLAVTVTAQSFLRDLCLFADRISPSAEVDDMLVNLMPGESKTFRIKGMSKEAWDDADLSSVVRTANQVAHTPGSVVTEFAGHKSKRIS</sequence>
<gene>
    <name evidence="8" type="ORF">CCGE525_30775</name>
</gene>
<keyword evidence="9" id="KW-1185">Reference proteome</keyword>
<dbReference type="SUPFAM" id="SSF51445">
    <property type="entry name" value="(Trans)glycosidases"/>
    <property type="match status" value="1"/>
</dbReference>
<protein>
    <recommendedName>
        <fullName evidence="3">beta-mannosidase</fullName>
        <ecNumber evidence="3">3.2.1.25</ecNumber>
    </recommendedName>
</protein>
<dbReference type="AlphaFoldDB" id="A0A387G6F3"/>
<evidence type="ECO:0000313" key="8">
    <source>
        <dbReference type="EMBL" id="AYG63086.1"/>
    </source>
</evidence>
<dbReference type="EMBL" id="CP032695">
    <property type="protein sequence ID" value="AYG63086.1"/>
    <property type="molecule type" value="Genomic_DNA"/>
</dbReference>
<accession>A0A387G6F3</accession>
<dbReference type="GO" id="GO:0005975">
    <property type="term" value="P:carbohydrate metabolic process"/>
    <property type="evidence" value="ECO:0007669"/>
    <property type="project" value="InterPro"/>
</dbReference>
<dbReference type="Pfam" id="PF22666">
    <property type="entry name" value="Glyco_hydro_2_N2"/>
    <property type="match status" value="1"/>
</dbReference>
<dbReference type="InterPro" id="IPR036156">
    <property type="entry name" value="Beta-gal/glucu_dom_sf"/>
</dbReference>
<keyword evidence="5" id="KW-0326">Glycosidase</keyword>
<evidence type="ECO:0000256" key="5">
    <source>
        <dbReference type="ARBA" id="ARBA00023295"/>
    </source>
</evidence>
<dbReference type="GO" id="GO:0004567">
    <property type="term" value="F:beta-mannosidase activity"/>
    <property type="evidence" value="ECO:0007669"/>
    <property type="project" value="UniProtKB-EC"/>
</dbReference>
<dbReference type="SUPFAM" id="SSF49303">
    <property type="entry name" value="beta-Galactosidase/glucuronidase domain"/>
    <property type="match status" value="1"/>
</dbReference>
<dbReference type="GO" id="GO:0006516">
    <property type="term" value="P:glycoprotein catabolic process"/>
    <property type="evidence" value="ECO:0007669"/>
    <property type="project" value="TreeGrafter"/>
</dbReference>
<feature type="domain" description="Glycoside hydrolase family 2 immunoglobulin-like beta-sandwich" evidence="6">
    <location>
        <begin position="244"/>
        <end position="297"/>
    </location>
</feature>
<feature type="domain" description="Beta-mannosidase-like galactose-binding" evidence="7">
    <location>
        <begin position="20"/>
        <end position="184"/>
    </location>
</feature>